<dbReference type="GeneID" id="16512745"/>
<name>S4VP08_9VIRU</name>
<evidence type="ECO:0000313" key="1">
    <source>
        <dbReference type="EMBL" id="AGO81977.1"/>
    </source>
</evidence>
<protein>
    <submittedName>
        <fullName evidence="1">Uncharacterized protein</fullName>
    </submittedName>
</protein>
<sequence length="274" mass="29800">MKKKDNFIDRPISCIRCSFFFARWAPDGNRAPPIGHRATAATHKKPNATGITAHRRNPSTLHLAVDHHTTMSKHRVPRPTVVGSDGRHWFAAYDNEAGWERFGDDHEAAVNWGLPKTKHFCVAHGHIDRSTSGPIERLYIRQCSAIYYPTDSVNDSCLRSAGGHTACFADAMALIEGEQPLRPLMPTDYGQTVAARSGIALRDDASGGAFISTVEDARLCVLGDRMTVSTPLRRAIRDNCSYGRPGLDTIYAAARNAGGSAAAAMHAAGLVHEN</sequence>
<gene>
    <name evidence="1" type="ORF">pdul_cds_83</name>
</gene>
<dbReference type="Proteomes" id="UP000201566">
    <property type="component" value="Segment"/>
</dbReference>
<organism evidence="1 2">
    <name type="scientific">Pandoravirus dulcis</name>
    <dbReference type="NCBI Taxonomy" id="1349409"/>
    <lineage>
        <taxon>Viruses</taxon>
        <taxon>Pandoravirus</taxon>
    </lineage>
</organism>
<dbReference type="KEGG" id="vg:16512745"/>
<dbReference type="EMBL" id="KC977570">
    <property type="protein sequence ID" value="AGO81977.1"/>
    <property type="molecule type" value="Genomic_DNA"/>
</dbReference>
<evidence type="ECO:0000313" key="2">
    <source>
        <dbReference type="Proteomes" id="UP000201566"/>
    </source>
</evidence>
<accession>S4VP08</accession>
<reference evidence="1 2" key="1">
    <citation type="journal article" date="2013" name="Science">
        <title>Pandoraviruses: amoeba viruses with genomes up to 2.5 Mb reaching that of parasitic eukaryotes.</title>
        <authorList>
            <person name="Philippe N."/>
            <person name="Legendre M."/>
            <person name="Doutre G."/>
            <person name="Coute Y."/>
            <person name="Poirot O."/>
            <person name="Lescot M."/>
            <person name="Arslan D."/>
            <person name="Seltzer V."/>
            <person name="Bertaux L."/>
            <person name="Bruley C."/>
            <person name="Garin J."/>
            <person name="Claverie J.M."/>
            <person name="Abergel C."/>
        </authorList>
    </citation>
    <scope>NUCLEOTIDE SEQUENCE [LARGE SCALE GENOMIC DNA]</scope>
    <source>
        <strain evidence="1">Melbourne</strain>
    </source>
</reference>
<dbReference type="RefSeq" id="YP_008318646.1">
    <property type="nucleotide sequence ID" value="NC_021858.1"/>
</dbReference>
<proteinExistence type="predicted"/>